<evidence type="ECO:0000313" key="3">
    <source>
        <dbReference type="EMBL" id="KZW00878.1"/>
    </source>
</evidence>
<feature type="region of interest" description="Disordered" evidence="1">
    <location>
        <begin position="1"/>
        <end position="27"/>
    </location>
</feature>
<feature type="region of interest" description="Disordered" evidence="1">
    <location>
        <begin position="196"/>
        <end position="229"/>
    </location>
</feature>
<protein>
    <submittedName>
        <fullName evidence="3">DUF1768-domain-containing protein</fullName>
    </submittedName>
</protein>
<evidence type="ECO:0000313" key="4">
    <source>
        <dbReference type="Proteomes" id="UP000077266"/>
    </source>
</evidence>
<feature type="domain" description="NADAR" evidence="2">
    <location>
        <begin position="39"/>
        <end position="196"/>
    </location>
</feature>
<dbReference type="CDD" id="cd15457">
    <property type="entry name" value="NADAR"/>
    <property type="match status" value="1"/>
</dbReference>
<dbReference type="InParanoid" id="A0A165NKR3"/>
<evidence type="ECO:0000256" key="1">
    <source>
        <dbReference type="SAM" id="MobiDB-lite"/>
    </source>
</evidence>
<gene>
    <name evidence="3" type="ORF">EXIGLDRAFT_719960</name>
</gene>
<reference evidence="3 4" key="1">
    <citation type="journal article" date="2016" name="Mol. Biol. Evol.">
        <title>Comparative Genomics of Early-Diverging Mushroom-Forming Fungi Provides Insights into the Origins of Lignocellulose Decay Capabilities.</title>
        <authorList>
            <person name="Nagy L.G."/>
            <person name="Riley R."/>
            <person name="Tritt A."/>
            <person name="Adam C."/>
            <person name="Daum C."/>
            <person name="Floudas D."/>
            <person name="Sun H."/>
            <person name="Yadav J.S."/>
            <person name="Pangilinan J."/>
            <person name="Larsson K.H."/>
            <person name="Matsuura K."/>
            <person name="Barry K."/>
            <person name="Labutti K."/>
            <person name="Kuo R."/>
            <person name="Ohm R.A."/>
            <person name="Bhattacharya S.S."/>
            <person name="Shirouzu T."/>
            <person name="Yoshinaga Y."/>
            <person name="Martin F.M."/>
            <person name="Grigoriev I.V."/>
            <person name="Hibbett D.S."/>
        </authorList>
    </citation>
    <scope>NUCLEOTIDE SEQUENCE [LARGE SCALE GENOMIC DNA]</scope>
    <source>
        <strain evidence="3 4">HHB12029</strain>
    </source>
</reference>
<dbReference type="Gene3D" id="1.10.357.40">
    <property type="entry name" value="YbiA-like"/>
    <property type="match status" value="1"/>
</dbReference>
<sequence length="229" mass="25707">MSRTKKAKHGRKALYQKSQNPKTQEENAAVEADRANYVFFWKTKELKAGWASQWWAERSFTSADGYVEYKTAEHWMMSEKARLFGDEDIRAQILAASSSEPNKVKALGRKIANFDEKVWEENRLRIVEEGNELKFRQDDNLREKLLATGDKILVEASPSDRIWGIGYPAKTALSHKDEWGLNLLGQALMNVRAKLRAEQPQAEAQTSASAPAPATVPGDPVSTTAPDDA</sequence>
<dbReference type="EMBL" id="KV425897">
    <property type="protein sequence ID" value="KZW00878.1"/>
    <property type="molecule type" value="Genomic_DNA"/>
</dbReference>
<dbReference type="Pfam" id="PF08719">
    <property type="entry name" value="NADAR"/>
    <property type="match status" value="1"/>
</dbReference>
<accession>A0A165NKR3</accession>
<dbReference type="AlphaFoldDB" id="A0A165NKR3"/>
<dbReference type="Proteomes" id="UP000077266">
    <property type="component" value="Unassembled WGS sequence"/>
</dbReference>
<dbReference type="NCBIfam" id="TIGR02464">
    <property type="entry name" value="ribofla_fusion"/>
    <property type="match status" value="1"/>
</dbReference>
<name>A0A165NKR3_EXIGL</name>
<dbReference type="STRING" id="1314781.A0A165NKR3"/>
<dbReference type="OrthoDB" id="206452at2759"/>
<feature type="compositionally biased region" description="Basic residues" evidence="1">
    <location>
        <begin position="1"/>
        <end position="14"/>
    </location>
</feature>
<organism evidence="3 4">
    <name type="scientific">Exidia glandulosa HHB12029</name>
    <dbReference type="NCBI Taxonomy" id="1314781"/>
    <lineage>
        <taxon>Eukaryota</taxon>
        <taxon>Fungi</taxon>
        <taxon>Dikarya</taxon>
        <taxon>Basidiomycota</taxon>
        <taxon>Agaricomycotina</taxon>
        <taxon>Agaricomycetes</taxon>
        <taxon>Auriculariales</taxon>
        <taxon>Exidiaceae</taxon>
        <taxon>Exidia</taxon>
    </lineage>
</organism>
<keyword evidence="4" id="KW-1185">Reference proteome</keyword>
<dbReference type="InterPro" id="IPR037238">
    <property type="entry name" value="YbiA-like_sf"/>
</dbReference>
<feature type="compositionally biased region" description="Low complexity" evidence="1">
    <location>
        <begin position="198"/>
        <end position="215"/>
    </location>
</feature>
<proteinExistence type="predicted"/>
<evidence type="ECO:0000259" key="2">
    <source>
        <dbReference type="Pfam" id="PF08719"/>
    </source>
</evidence>
<dbReference type="InterPro" id="IPR012816">
    <property type="entry name" value="NADAR"/>
</dbReference>
<dbReference type="SUPFAM" id="SSF143990">
    <property type="entry name" value="YbiA-like"/>
    <property type="match status" value="1"/>
</dbReference>